<evidence type="ECO:0000256" key="2">
    <source>
        <dbReference type="ARBA" id="ARBA00022803"/>
    </source>
</evidence>
<gene>
    <name evidence="5" type="ORF">KK137_00145</name>
</gene>
<name>A0ABS5VYX6_9SPHN</name>
<comment type="caution">
    <text evidence="5">The sequence shown here is derived from an EMBL/GenBank/DDBJ whole genome shotgun (WGS) entry which is preliminary data.</text>
</comment>
<feature type="repeat" description="TPR" evidence="3">
    <location>
        <begin position="193"/>
        <end position="226"/>
    </location>
</feature>
<dbReference type="RefSeq" id="WP_214533795.1">
    <property type="nucleotide sequence ID" value="NZ_JAHFVK010000001.1"/>
</dbReference>
<feature type="repeat" description="TPR" evidence="3">
    <location>
        <begin position="296"/>
        <end position="329"/>
    </location>
</feature>
<feature type="chain" id="PRO_5045403428" evidence="4">
    <location>
        <begin position="26"/>
        <end position="341"/>
    </location>
</feature>
<evidence type="ECO:0000256" key="1">
    <source>
        <dbReference type="ARBA" id="ARBA00022737"/>
    </source>
</evidence>
<reference evidence="5 6" key="1">
    <citation type="submission" date="2021-05" db="EMBL/GenBank/DDBJ databases">
        <title>Croceibacterium sp. LX-88 genome sequence.</title>
        <authorList>
            <person name="Luo X."/>
        </authorList>
    </citation>
    <scope>NUCLEOTIDE SEQUENCE [LARGE SCALE GENOMIC DNA]</scope>
    <source>
        <strain evidence="5 6">LX-88</strain>
    </source>
</reference>
<sequence length="341" mass="37929">MRCLSLAGAALVMATLGSISSPADAQRRASSAQRATSAAQRAATAAAQRAKEDETWCWDANQEYSPQQRIAGCNGLLKSRTLLAEDRPYVIAMLGYSHHELQQYDEALEKFSEKIRLQPEVADGYGWRADVYLEQGENEQALDDYSKALTLQPNSRDAAGWYQNRGMARAHLGDLKGALQDYDRSLAIGGPDASLFLYRGDVYLDQRKYRDAIEDYSEAIELAPQDGRTWNARCWARGAQGRNLDKALADCEAALNLDGNSSDTHDSRGLVHLKQKEWEAALEDYETSRTLDPGAASAYFGHAIALQRLDRDDEAEADFKRALALDPKIAEKYEGWGVKRR</sequence>
<accession>A0ABS5VYX6</accession>
<dbReference type="PANTHER" id="PTHR44858">
    <property type="entry name" value="TETRATRICOPEPTIDE REPEAT PROTEIN 6"/>
    <property type="match status" value="1"/>
</dbReference>
<dbReference type="SMART" id="SM00028">
    <property type="entry name" value="TPR"/>
    <property type="match status" value="7"/>
</dbReference>
<feature type="signal peptide" evidence="4">
    <location>
        <begin position="1"/>
        <end position="25"/>
    </location>
</feature>
<proteinExistence type="predicted"/>
<dbReference type="Pfam" id="PF13432">
    <property type="entry name" value="TPR_16"/>
    <property type="match status" value="1"/>
</dbReference>
<dbReference type="EMBL" id="JAHFVK010000001">
    <property type="protein sequence ID" value="MBT2132728.1"/>
    <property type="molecule type" value="Genomic_DNA"/>
</dbReference>
<protein>
    <submittedName>
        <fullName evidence="5">Tetratricopeptide repeat protein</fullName>
    </submittedName>
</protein>
<evidence type="ECO:0000256" key="4">
    <source>
        <dbReference type="SAM" id="SignalP"/>
    </source>
</evidence>
<dbReference type="InterPro" id="IPR019734">
    <property type="entry name" value="TPR_rpt"/>
</dbReference>
<dbReference type="Gene3D" id="1.25.40.10">
    <property type="entry name" value="Tetratricopeptide repeat domain"/>
    <property type="match status" value="3"/>
</dbReference>
<keyword evidence="4" id="KW-0732">Signal</keyword>
<dbReference type="InterPro" id="IPR011990">
    <property type="entry name" value="TPR-like_helical_dom_sf"/>
</dbReference>
<dbReference type="PROSITE" id="PS50005">
    <property type="entry name" value="TPR"/>
    <property type="match status" value="5"/>
</dbReference>
<keyword evidence="2 3" id="KW-0802">TPR repeat</keyword>
<dbReference type="SUPFAM" id="SSF48452">
    <property type="entry name" value="TPR-like"/>
    <property type="match status" value="2"/>
</dbReference>
<evidence type="ECO:0000313" key="5">
    <source>
        <dbReference type="EMBL" id="MBT2132728.1"/>
    </source>
</evidence>
<evidence type="ECO:0000256" key="3">
    <source>
        <dbReference type="PROSITE-ProRule" id="PRU00339"/>
    </source>
</evidence>
<keyword evidence="1" id="KW-0677">Repeat</keyword>
<feature type="repeat" description="TPR" evidence="3">
    <location>
        <begin position="262"/>
        <end position="295"/>
    </location>
</feature>
<dbReference type="PANTHER" id="PTHR44858:SF1">
    <property type="entry name" value="UDP-N-ACETYLGLUCOSAMINE--PEPTIDE N-ACETYLGLUCOSAMINYLTRANSFERASE SPINDLY-RELATED"/>
    <property type="match status" value="1"/>
</dbReference>
<dbReference type="Proteomes" id="UP000811255">
    <property type="component" value="Unassembled WGS sequence"/>
</dbReference>
<evidence type="ECO:0000313" key="6">
    <source>
        <dbReference type="Proteomes" id="UP000811255"/>
    </source>
</evidence>
<feature type="repeat" description="TPR" evidence="3">
    <location>
        <begin position="88"/>
        <end position="121"/>
    </location>
</feature>
<dbReference type="InterPro" id="IPR050498">
    <property type="entry name" value="Ycf3"/>
</dbReference>
<dbReference type="Pfam" id="PF00515">
    <property type="entry name" value="TPR_1"/>
    <property type="match status" value="2"/>
</dbReference>
<organism evidence="5 6">
    <name type="scientific">Croceibacterium selenioxidans</name>
    <dbReference type="NCBI Taxonomy" id="2838833"/>
    <lineage>
        <taxon>Bacteria</taxon>
        <taxon>Pseudomonadati</taxon>
        <taxon>Pseudomonadota</taxon>
        <taxon>Alphaproteobacteria</taxon>
        <taxon>Sphingomonadales</taxon>
        <taxon>Erythrobacteraceae</taxon>
        <taxon>Croceibacterium</taxon>
    </lineage>
</organism>
<keyword evidence="6" id="KW-1185">Reference proteome</keyword>
<dbReference type="PROSITE" id="PS50293">
    <property type="entry name" value="TPR_REGION"/>
    <property type="match status" value="2"/>
</dbReference>
<feature type="repeat" description="TPR" evidence="3">
    <location>
        <begin position="122"/>
        <end position="155"/>
    </location>
</feature>